<protein>
    <submittedName>
        <fullName evidence="2">Uncharacterized protein</fullName>
    </submittedName>
</protein>
<reference evidence="2 3" key="1">
    <citation type="journal article" date="2014" name="Mol. Ecol.">
        <title>Evolution of Synechococcus.</title>
        <authorList>
            <person name="Dvorak P."/>
            <person name="Casamatta D."/>
            <person name="Hasler P."/>
            <person name="Poulickova A."/>
            <person name="Ondrej V."/>
            <person name="Sanges R."/>
        </authorList>
    </citation>
    <scope>NUCLEOTIDE SEQUENCE [LARGE SCALE GENOMIC DNA]</scope>
    <source>
        <strain evidence="2 3">CAUP A 1101</strain>
    </source>
</reference>
<feature type="transmembrane region" description="Helical" evidence="1">
    <location>
        <begin position="122"/>
        <end position="144"/>
    </location>
</feature>
<proteinExistence type="predicted"/>
<keyword evidence="1" id="KW-1133">Transmembrane helix</keyword>
<accession>A0A098TIY2</accession>
<dbReference type="RefSeq" id="WP_036535088.1">
    <property type="nucleotide sequence ID" value="NZ_JJML01000041.1"/>
</dbReference>
<feature type="transmembrane region" description="Helical" evidence="1">
    <location>
        <begin position="12"/>
        <end position="29"/>
    </location>
</feature>
<evidence type="ECO:0000256" key="1">
    <source>
        <dbReference type="SAM" id="Phobius"/>
    </source>
</evidence>
<comment type="caution">
    <text evidence="2">The sequence shown here is derived from an EMBL/GenBank/DDBJ whole genome shotgun (WGS) entry which is preliminary data.</text>
</comment>
<name>A0A098TIY2_9CYAN</name>
<feature type="transmembrane region" description="Helical" evidence="1">
    <location>
        <begin position="35"/>
        <end position="55"/>
    </location>
</feature>
<organism evidence="2 3">
    <name type="scientific">Neosynechococcus sphagnicola sy1</name>
    <dbReference type="NCBI Taxonomy" id="1497020"/>
    <lineage>
        <taxon>Bacteria</taxon>
        <taxon>Bacillati</taxon>
        <taxon>Cyanobacteriota</taxon>
        <taxon>Cyanophyceae</taxon>
        <taxon>Neosynechococcales</taxon>
        <taxon>Neosynechococcaceae</taxon>
        <taxon>Neosynechococcus</taxon>
    </lineage>
</organism>
<sequence>MLTLAGIRSSGVMLIVAGILFGSFMFFHPPNNPQGALAAIGVPIHLMWLLSYLLIALSWVPLSALRPSHSFLSSIAYYLSFLGTILSLPIAVWDAFLVPYLARHAPDFIPQIEEISGEIPVLIFRMIIFLTVFEFSLGFMLYGVSALRSRLFPNIVGICLAVGAPLFWVGALVVSQGSLGNTVTEMGALLFGVGLAILGRTLLVNADQFLTQQSMWRKIQVLE</sequence>
<feature type="transmembrane region" description="Helical" evidence="1">
    <location>
        <begin position="186"/>
        <end position="206"/>
    </location>
</feature>
<keyword evidence="3" id="KW-1185">Reference proteome</keyword>
<feature type="transmembrane region" description="Helical" evidence="1">
    <location>
        <begin position="76"/>
        <end position="102"/>
    </location>
</feature>
<dbReference type="Proteomes" id="UP000030170">
    <property type="component" value="Unassembled WGS sequence"/>
</dbReference>
<keyword evidence="1" id="KW-0472">Membrane</keyword>
<dbReference type="EMBL" id="JJML01000041">
    <property type="protein sequence ID" value="KGF72049.1"/>
    <property type="molecule type" value="Genomic_DNA"/>
</dbReference>
<feature type="transmembrane region" description="Helical" evidence="1">
    <location>
        <begin position="151"/>
        <end position="174"/>
    </location>
</feature>
<evidence type="ECO:0000313" key="3">
    <source>
        <dbReference type="Proteomes" id="UP000030170"/>
    </source>
</evidence>
<dbReference type="AlphaFoldDB" id="A0A098TIY2"/>
<gene>
    <name evidence="2" type="ORF">DO97_13615</name>
</gene>
<keyword evidence="1" id="KW-0812">Transmembrane</keyword>
<evidence type="ECO:0000313" key="2">
    <source>
        <dbReference type="EMBL" id="KGF72049.1"/>
    </source>
</evidence>